<gene>
    <name evidence="1" type="ORF">S03H2_41197</name>
</gene>
<proteinExistence type="predicted"/>
<evidence type="ECO:0000313" key="1">
    <source>
        <dbReference type="EMBL" id="GAH68116.1"/>
    </source>
</evidence>
<dbReference type="EMBL" id="BARU01025580">
    <property type="protein sequence ID" value="GAH68116.1"/>
    <property type="molecule type" value="Genomic_DNA"/>
</dbReference>
<name>X1HD61_9ZZZZ</name>
<sequence>MKRYILFIITTILFLCNILFAIEIEIRKKKYWYLNLWAGEIGYMQPYKDELPYIAVGDNISYVRVFPEKKLGINVSILKCYLGLKESEYSDYMCIVSMHGLVTYVCYFPKVKLIKNTDTSYLEGIDN</sequence>
<comment type="caution">
    <text evidence="1">The sequence shown here is derived from an EMBL/GenBank/DDBJ whole genome shotgun (WGS) entry which is preliminary data.</text>
</comment>
<feature type="non-terminal residue" evidence="1">
    <location>
        <position position="127"/>
    </location>
</feature>
<reference evidence="1" key="1">
    <citation type="journal article" date="2014" name="Front. Microbiol.">
        <title>High frequency of phylogenetically diverse reductive dehalogenase-homologous genes in deep subseafloor sedimentary metagenomes.</title>
        <authorList>
            <person name="Kawai M."/>
            <person name="Futagami T."/>
            <person name="Toyoda A."/>
            <person name="Takaki Y."/>
            <person name="Nishi S."/>
            <person name="Hori S."/>
            <person name="Arai W."/>
            <person name="Tsubouchi T."/>
            <person name="Morono Y."/>
            <person name="Uchiyama I."/>
            <person name="Ito T."/>
            <person name="Fujiyama A."/>
            <person name="Inagaki F."/>
            <person name="Takami H."/>
        </authorList>
    </citation>
    <scope>NUCLEOTIDE SEQUENCE</scope>
    <source>
        <strain evidence="1">Expedition CK06-06</strain>
    </source>
</reference>
<accession>X1HD61</accession>
<protein>
    <submittedName>
        <fullName evidence="1">Uncharacterized protein</fullName>
    </submittedName>
</protein>
<organism evidence="1">
    <name type="scientific">marine sediment metagenome</name>
    <dbReference type="NCBI Taxonomy" id="412755"/>
    <lineage>
        <taxon>unclassified sequences</taxon>
        <taxon>metagenomes</taxon>
        <taxon>ecological metagenomes</taxon>
    </lineage>
</organism>
<dbReference type="AlphaFoldDB" id="X1HD61"/>